<dbReference type="STRING" id="8153.ENSHBUP00000009430"/>
<feature type="transmembrane region" description="Helical" evidence="6">
    <location>
        <begin position="82"/>
        <end position="103"/>
    </location>
</feature>
<dbReference type="GO" id="GO:0031966">
    <property type="term" value="C:mitochondrial membrane"/>
    <property type="evidence" value="ECO:0007669"/>
    <property type="project" value="TreeGrafter"/>
</dbReference>
<dbReference type="Proteomes" id="UP000264840">
    <property type="component" value="Unplaced"/>
</dbReference>
<protein>
    <submittedName>
        <fullName evidence="7">Uncharacterized protein</fullName>
    </submittedName>
</protein>
<dbReference type="PANTHER" id="PTHR16932">
    <property type="entry name" value="INTERFERON ALPHA-INDUCIBLE PROTEIN 27"/>
    <property type="match status" value="1"/>
</dbReference>
<accession>A0A3Q2VEF0</accession>
<evidence type="ECO:0000256" key="1">
    <source>
        <dbReference type="ARBA" id="ARBA00004141"/>
    </source>
</evidence>
<reference evidence="7" key="1">
    <citation type="submission" date="2025-08" db="UniProtKB">
        <authorList>
            <consortium name="Ensembl"/>
        </authorList>
    </citation>
    <scope>IDENTIFICATION</scope>
</reference>
<evidence type="ECO:0000256" key="2">
    <source>
        <dbReference type="ARBA" id="ARBA00007262"/>
    </source>
</evidence>
<name>A0A3Q2VEF0_HAPBU</name>
<organism evidence="7 8">
    <name type="scientific">Haplochromis burtoni</name>
    <name type="common">Burton's mouthbrooder</name>
    <name type="synonym">Chromis burtoni</name>
    <dbReference type="NCBI Taxonomy" id="8153"/>
    <lineage>
        <taxon>Eukaryota</taxon>
        <taxon>Metazoa</taxon>
        <taxon>Chordata</taxon>
        <taxon>Craniata</taxon>
        <taxon>Vertebrata</taxon>
        <taxon>Euteleostomi</taxon>
        <taxon>Actinopterygii</taxon>
        <taxon>Neopterygii</taxon>
        <taxon>Teleostei</taxon>
        <taxon>Neoteleostei</taxon>
        <taxon>Acanthomorphata</taxon>
        <taxon>Ovalentaria</taxon>
        <taxon>Cichlomorphae</taxon>
        <taxon>Cichliformes</taxon>
        <taxon>Cichlidae</taxon>
        <taxon>African cichlids</taxon>
        <taxon>Pseudocrenilabrinae</taxon>
        <taxon>Haplochromini</taxon>
        <taxon>Haplochromis</taxon>
    </lineage>
</organism>
<dbReference type="OMA" id="GDCRWKL"/>
<comment type="subcellular location">
    <subcellularLocation>
        <location evidence="1">Membrane</location>
        <topology evidence="1">Multi-pass membrane protein</topology>
    </subcellularLocation>
</comment>
<sequence length="140" mass="13841">MILCLFDLRGDCRWKLALTPVVAELRFFSSGIAAGSSTSKLMSYFAIFYRGGAGTVALAPAILAALGFTPAGIAAGSIAAKLMSYFAVSNGGGVAAGGLIATLQSWGMGGLTGAGIGGVAGAGGTVGWLLSTICNQTGTR</sequence>
<keyword evidence="4 6" id="KW-1133">Transmembrane helix</keyword>
<dbReference type="GeneTree" id="ENSGT00940000172724"/>
<dbReference type="InterPro" id="IPR009311">
    <property type="entry name" value="IFI6/IFI27-like"/>
</dbReference>
<keyword evidence="8" id="KW-1185">Reference proteome</keyword>
<dbReference type="GO" id="GO:0097193">
    <property type="term" value="P:intrinsic apoptotic signaling pathway"/>
    <property type="evidence" value="ECO:0007669"/>
    <property type="project" value="TreeGrafter"/>
</dbReference>
<evidence type="ECO:0000313" key="7">
    <source>
        <dbReference type="Ensembl" id="ENSHBUP00000009430.1"/>
    </source>
</evidence>
<proteinExistence type="inferred from homology"/>
<evidence type="ECO:0000313" key="8">
    <source>
        <dbReference type="Proteomes" id="UP000264840"/>
    </source>
</evidence>
<dbReference type="InterPro" id="IPR038213">
    <property type="entry name" value="IFI6/IFI27-like_sf"/>
</dbReference>
<evidence type="ECO:0000256" key="5">
    <source>
        <dbReference type="ARBA" id="ARBA00023136"/>
    </source>
</evidence>
<evidence type="ECO:0000256" key="3">
    <source>
        <dbReference type="ARBA" id="ARBA00022692"/>
    </source>
</evidence>
<dbReference type="Pfam" id="PF06140">
    <property type="entry name" value="Ifi-6-16"/>
    <property type="match status" value="1"/>
</dbReference>
<dbReference type="AlphaFoldDB" id="A0A3Q2VEF0"/>
<evidence type="ECO:0000256" key="6">
    <source>
        <dbReference type="SAM" id="Phobius"/>
    </source>
</evidence>
<dbReference type="Gene3D" id="6.10.110.10">
    <property type="match status" value="1"/>
</dbReference>
<dbReference type="PANTHER" id="PTHR16932:SF37">
    <property type="entry name" value="ISG12-1 PROTEIN-RELATED"/>
    <property type="match status" value="1"/>
</dbReference>
<keyword evidence="3 6" id="KW-0812">Transmembrane</keyword>
<reference evidence="7" key="2">
    <citation type="submission" date="2025-09" db="UniProtKB">
        <authorList>
            <consortium name="Ensembl"/>
        </authorList>
    </citation>
    <scope>IDENTIFICATION</scope>
</reference>
<dbReference type="GO" id="GO:0001836">
    <property type="term" value="P:release of cytochrome c from mitochondria"/>
    <property type="evidence" value="ECO:0007669"/>
    <property type="project" value="TreeGrafter"/>
</dbReference>
<dbReference type="Ensembl" id="ENSHBUT00000000264.1">
    <property type="protein sequence ID" value="ENSHBUP00000009430.1"/>
    <property type="gene ID" value="ENSHBUG00000010969.1"/>
</dbReference>
<feature type="transmembrane region" description="Helical" evidence="6">
    <location>
        <begin position="47"/>
        <end position="70"/>
    </location>
</feature>
<feature type="transmembrane region" description="Helical" evidence="6">
    <location>
        <begin position="109"/>
        <end position="130"/>
    </location>
</feature>
<evidence type="ECO:0000256" key="4">
    <source>
        <dbReference type="ARBA" id="ARBA00022989"/>
    </source>
</evidence>
<keyword evidence="5 6" id="KW-0472">Membrane</keyword>
<comment type="similarity">
    <text evidence="2">Belongs to the IFI6/IFI27 family.</text>
</comment>